<dbReference type="Gene3D" id="3.30.390.130">
    <property type="match status" value="1"/>
</dbReference>
<sequence length="286" mass="32941">MATPSEQDPSVLGGFRRGLRRVWSQAYDKMAPEKDRDKSGETRRHPHSADVTRRDHRHKSKDSSHKHNSKSTDSSAEENYDSNNKQNESKAHENHSENGEPERCAICMDDCIKPKRLNKCGHQFCTECIDQYFNSVKPQCPCCFTIYGDIRGTQPDNGTMKFIRTKHHLPGYEKSNGTIQITYFFPNGIQDDRHPNPGRPYRGTRREAYLPDTREGREILKLLQKAFELRQVFTIGQSRTTGQENVVTWNDIHHKTHYNGGVENFGYPDSTYLSRVRQELAAKGIQ</sequence>
<proteinExistence type="inferred from homology"/>
<evidence type="ECO:0000256" key="8">
    <source>
        <dbReference type="PROSITE-ProRule" id="PRU00175"/>
    </source>
</evidence>
<dbReference type="EC" id="2.3.2.27" evidence="9"/>
<evidence type="ECO:0000313" key="13">
    <source>
        <dbReference type="EMBL" id="CAF1438056.1"/>
    </source>
</evidence>
<dbReference type="InterPro" id="IPR039398">
    <property type="entry name" value="Deltex_fam"/>
</dbReference>
<dbReference type="GO" id="GO:0016567">
    <property type="term" value="P:protein ubiquitination"/>
    <property type="evidence" value="ECO:0007669"/>
    <property type="project" value="UniProtKB-UniRule"/>
</dbReference>
<dbReference type="InterPro" id="IPR013083">
    <property type="entry name" value="Znf_RING/FYVE/PHD"/>
</dbReference>
<comment type="pathway">
    <text evidence="2 9">Protein modification; protein ubiquitination.</text>
</comment>
<evidence type="ECO:0000313" key="15">
    <source>
        <dbReference type="Proteomes" id="UP000663852"/>
    </source>
</evidence>
<feature type="compositionally biased region" description="Basic residues" evidence="10">
    <location>
        <begin position="54"/>
        <end position="69"/>
    </location>
</feature>
<keyword evidence="5 9" id="KW-0479">Metal-binding</keyword>
<dbReference type="InterPro" id="IPR017907">
    <property type="entry name" value="Znf_RING_CS"/>
</dbReference>
<feature type="region of interest" description="Disordered" evidence="10">
    <location>
        <begin position="1"/>
        <end position="100"/>
    </location>
</feature>
<evidence type="ECO:0000256" key="7">
    <source>
        <dbReference type="ARBA" id="ARBA00022833"/>
    </source>
</evidence>
<dbReference type="Gene3D" id="3.30.40.10">
    <property type="entry name" value="Zinc/RING finger domain, C3HC4 (zinc finger)"/>
    <property type="match status" value="1"/>
</dbReference>
<organism evidence="12 15">
    <name type="scientific">Adineta ricciae</name>
    <name type="common">Rotifer</name>
    <dbReference type="NCBI Taxonomy" id="249248"/>
    <lineage>
        <taxon>Eukaryota</taxon>
        <taxon>Metazoa</taxon>
        <taxon>Spiralia</taxon>
        <taxon>Gnathifera</taxon>
        <taxon>Rotifera</taxon>
        <taxon>Eurotatoria</taxon>
        <taxon>Bdelloidea</taxon>
        <taxon>Adinetida</taxon>
        <taxon>Adinetidae</taxon>
        <taxon>Adineta</taxon>
    </lineage>
</organism>
<keyword evidence="14" id="KW-1185">Reference proteome</keyword>
<dbReference type="GO" id="GO:0007219">
    <property type="term" value="P:Notch signaling pathway"/>
    <property type="evidence" value="ECO:0007669"/>
    <property type="project" value="InterPro"/>
</dbReference>
<dbReference type="GO" id="GO:0061630">
    <property type="term" value="F:ubiquitin protein ligase activity"/>
    <property type="evidence" value="ECO:0007669"/>
    <property type="project" value="UniProtKB-UniRule"/>
</dbReference>
<dbReference type="AlphaFoldDB" id="A0A814UP83"/>
<dbReference type="OrthoDB" id="527344at2759"/>
<dbReference type="UniPathway" id="UPA00143"/>
<dbReference type="InterPro" id="IPR039396">
    <property type="entry name" value="Deltex_C"/>
</dbReference>
<dbReference type="EMBL" id="CAJNOJ010000134">
    <property type="protein sequence ID" value="CAF1177609.1"/>
    <property type="molecule type" value="Genomic_DNA"/>
</dbReference>
<feature type="compositionally biased region" description="Basic and acidic residues" evidence="10">
    <location>
        <begin position="87"/>
        <end position="100"/>
    </location>
</feature>
<comment type="catalytic activity">
    <reaction evidence="1 9">
        <text>S-ubiquitinyl-[E2 ubiquitin-conjugating enzyme]-L-cysteine + [acceptor protein]-L-lysine = [E2 ubiquitin-conjugating enzyme]-L-cysteine + N(6)-ubiquitinyl-[acceptor protein]-L-lysine.</text>
        <dbReference type="EC" id="2.3.2.27"/>
    </reaction>
</comment>
<evidence type="ECO:0000256" key="9">
    <source>
        <dbReference type="RuleBase" id="RU367105"/>
    </source>
</evidence>
<evidence type="ECO:0000259" key="11">
    <source>
        <dbReference type="PROSITE" id="PS50089"/>
    </source>
</evidence>
<dbReference type="SUPFAM" id="SSF57850">
    <property type="entry name" value="RING/U-box"/>
    <property type="match status" value="1"/>
</dbReference>
<dbReference type="InterPro" id="IPR001841">
    <property type="entry name" value="Znf_RING"/>
</dbReference>
<evidence type="ECO:0000256" key="3">
    <source>
        <dbReference type="ARBA" id="ARBA00009413"/>
    </source>
</evidence>
<keyword evidence="6 8" id="KW-0863">Zinc-finger</keyword>
<dbReference type="InterPro" id="IPR039399">
    <property type="entry name" value="Deltex_C_sf"/>
</dbReference>
<reference evidence="12" key="1">
    <citation type="submission" date="2021-02" db="EMBL/GenBank/DDBJ databases">
        <authorList>
            <person name="Nowell W R."/>
        </authorList>
    </citation>
    <scope>NUCLEOTIDE SEQUENCE</scope>
</reference>
<dbReference type="EMBL" id="CAJNOR010003684">
    <property type="protein sequence ID" value="CAF1438056.1"/>
    <property type="molecule type" value="Genomic_DNA"/>
</dbReference>
<keyword evidence="4 9" id="KW-0808">Transferase</keyword>
<keyword evidence="9" id="KW-0963">Cytoplasm</keyword>
<comment type="subcellular location">
    <subcellularLocation>
        <location evidence="9">Cytoplasm</location>
    </subcellularLocation>
</comment>
<feature type="domain" description="RING-type" evidence="11">
    <location>
        <begin position="104"/>
        <end position="143"/>
    </location>
</feature>
<accession>A0A814UP83</accession>
<evidence type="ECO:0000313" key="12">
    <source>
        <dbReference type="EMBL" id="CAF1177609.1"/>
    </source>
</evidence>
<dbReference type="PROSITE" id="PS00518">
    <property type="entry name" value="ZF_RING_1"/>
    <property type="match status" value="1"/>
</dbReference>
<evidence type="ECO:0000256" key="6">
    <source>
        <dbReference type="ARBA" id="ARBA00022771"/>
    </source>
</evidence>
<comment type="similarity">
    <text evidence="3 9">Belongs to the Deltex family.</text>
</comment>
<dbReference type="Proteomes" id="UP000663852">
    <property type="component" value="Unassembled WGS sequence"/>
</dbReference>
<dbReference type="PROSITE" id="PS50089">
    <property type="entry name" value="ZF_RING_2"/>
    <property type="match status" value="1"/>
</dbReference>
<dbReference type="PANTHER" id="PTHR12622">
    <property type="entry name" value="DELTEX-RELATED"/>
    <property type="match status" value="1"/>
</dbReference>
<evidence type="ECO:0000256" key="4">
    <source>
        <dbReference type="ARBA" id="ARBA00022679"/>
    </source>
</evidence>
<gene>
    <name evidence="12" type="ORF">EDS130_LOCUS24061</name>
    <name evidence="13" type="ORF">XAT740_LOCUS36152</name>
</gene>
<dbReference type="GO" id="GO:0008270">
    <property type="term" value="F:zinc ion binding"/>
    <property type="evidence" value="ECO:0007669"/>
    <property type="project" value="UniProtKB-KW"/>
</dbReference>
<evidence type="ECO:0000256" key="10">
    <source>
        <dbReference type="SAM" id="MobiDB-lite"/>
    </source>
</evidence>
<keyword evidence="7 9" id="KW-0862">Zinc</keyword>
<dbReference type="SMART" id="SM00184">
    <property type="entry name" value="RING"/>
    <property type="match status" value="1"/>
</dbReference>
<evidence type="ECO:0000256" key="5">
    <source>
        <dbReference type="ARBA" id="ARBA00022723"/>
    </source>
</evidence>
<feature type="compositionally biased region" description="Basic and acidic residues" evidence="10">
    <location>
        <begin position="30"/>
        <end position="53"/>
    </location>
</feature>
<comment type="caution">
    <text evidence="12">The sequence shown here is derived from an EMBL/GenBank/DDBJ whole genome shotgun (WGS) entry which is preliminary data.</text>
</comment>
<dbReference type="Pfam" id="PF13923">
    <property type="entry name" value="zf-C3HC4_2"/>
    <property type="match status" value="1"/>
</dbReference>
<name>A0A814UP83_ADIRI</name>
<evidence type="ECO:0000313" key="14">
    <source>
        <dbReference type="Proteomes" id="UP000663828"/>
    </source>
</evidence>
<protein>
    <recommendedName>
        <fullName evidence="9">E3 ubiquitin-protein ligase</fullName>
        <ecNumber evidence="9">2.3.2.27</ecNumber>
    </recommendedName>
</protein>
<dbReference type="CDD" id="cd09633">
    <property type="entry name" value="Deltex_C"/>
    <property type="match status" value="1"/>
</dbReference>
<dbReference type="GO" id="GO:0005737">
    <property type="term" value="C:cytoplasm"/>
    <property type="evidence" value="ECO:0007669"/>
    <property type="project" value="UniProtKB-SubCell"/>
</dbReference>
<evidence type="ECO:0000256" key="1">
    <source>
        <dbReference type="ARBA" id="ARBA00000900"/>
    </source>
</evidence>
<dbReference type="Proteomes" id="UP000663828">
    <property type="component" value="Unassembled WGS sequence"/>
</dbReference>
<evidence type="ECO:0000256" key="2">
    <source>
        <dbReference type="ARBA" id="ARBA00004906"/>
    </source>
</evidence>
<dbReference type="Pfam" id="PF18102">
    <property type="entry name" value="DTC"/>
    <property type="match status" value="1"/>
</dbReference>